<name>A0A1E8Q148_9MYCO</name>
<organism evidence="2 3">
    <name type="scientific">Mycolicibacterium grossiae</name>
    <dbReference type="NCBI Taxonomy" id="1552759"/>
    <lineage>
        <taxon>Bacteria</taxon>
        <taxon>Bacillati</taxon>
        <taxon>Actinomycetota</taxon>
        <taxon>Actinomycetes</taxon>
        <taxon>Mycobacteriales</taxon>
        <taxon>Mycobacteriaceae</taxon>
        <taxon>Mycolicibacterium</taxon>
    </lineage>
</organism>
<proteinExistence type="predicted"/>
<evidence type="ECO:0000259" key="1">
    <source>
        <dbReference type="PROSITE" id="PS50943"/>
    </source>
</evidence>
<dbReference type="InterPro" id="IPR001387">
    <property type="entry name" value="Cro/C1-type_HTH"/>
</dbReference>
<protein>
    <recommendedName>
        <fullName evidence="1">HTH cro/C1-type domain-containing protein</fullName>
    </recommendedName>
</protein>
<dbReference type="InterPro" id="IPR010982">
    <property type="entry name" value="Lambda_DNA-bd_dom_sf"/>
</dbReference>
<reference evidence="2 3" key="1">
    <citation type="submission" date="2016-09" db="EMBL/GenBank/DDBJ databases">
        <title>genome sequence of Mycobacterium sp. 739 SCH.</title>
        <authorList>
            <person name="Greninger A.L."/>
            <person name="Qin X."/>
            <person name="Jerome K."/>
            <person name="Vora S."/>
            <person name="Quinn K."/>
        </authorList>
    </citation>
    <scope>NUCLEOTIDE SEQUENCE [LARGE SCALE GENOMIC DNA]</scope>
    <source>
        <strain evidence="2 3">SCH</strain>
    </source>
</reference>
<comment type="caution">
    <text evidence="2">The sequence shown here is derived from an EMBL/GenBank/DDBJ whole genome shotgun (WGS) entry which is preliminary data.</text>
</comment>
<dbReference type="Proteomes" id="UP000178953">
    <property type="component" value="Unassembled WGS sequence"/>
</dbReference>
<evidence type="ECO:0000313" key="2">
    <source>
        <dbReference type="EMBL" id="OFJ52233.1"/>
    </source>
</evidence>
<dbReference type="PROSITE" id="PS50943">
    <property type="entry name" value="HTH_CROC1"/>
    <property type="match status" value="1"/>
</dbReference>
<dbReference type="AlphaFoldDB" id="A0A1E8Q148"/>
<dbReference type="RefSeq" id="WP_070354548.1">
    <property type="nucleotide sequence ID" value="NZ_MCHX01000044.1"/>
</dbReference>
<dbReference type="Gene3D" id="1.10.260.40">
    <property type="entry name" value="lambda repressor-like DNA-binding domains"/>
    <property type="match status" value="1"/>
</dbReference>
<dbReference type="SUPFAM" id="SSF47413">
    <property type="entry name" value="lambda repressor-like DNA-binding domains"/>
    <property type="match status" value="1"/>
</dbReference>
<feature type="domain" description="HTH cro/C1-type" evidence="1">
    <location>
        <begin position="11"/>
        <end position="65"/>
    </location>
</feature>
<gene>
    <name evidence="2" type="ORF">BEL07_18380</name>
</gene>
<sequence>MYEAMEFGTLVRALREMQGLSQEAVDQRGGPSRQVIGDVENGRELAPSGATLRKLDEGLGLPDGLLRSILICSAGPTSEYFDRARVHGVSPEHLALHCDSGEEMEWPDTLLVGDFDGLQDRLLDAGQSMLINVDAFPGGDAEAGAGYQFIRQWAERYGAWEAVRSTTLRAGMLCDRGVVDALPAIESLQEARTLLEALQSPADSRYPLVDVQEAALAALFVAYVAFSADVSAFDVLDRIQLRGPALFPTIGACQERQLQHAQTDADTDDVSGEAALDGRIITLWVHFRNAIGLAADYGQRPDIKSLYDMLGEALRQRREIVNVTLPSGGAGMPARSDVTVWPLRDVVRTRPGILLYDGRRFSSLPALWQWSWESNNPGAYYWHVTSDADTRATGRRGAKVVSVGADIDELIGQRFADLARGEAVLSHRRGFEGGWLAVLTLAKSHGLESHPVFLPGAGTASYFDLKNP</sequence>
<accession>A0A1E8Q148</accession>
<evidence type="ECO:0000313" key="3">
    <source>
        <dbReference type="Proteomes" id="UP000178953"/>
    </source>
</evidence>
<dbReference type="GO" id="GO:0003677">
    <property type="term" value="F:DNA binding"/>
    <property type="evidence" value="ECO:0007669"/>
    <property type="project" value="InterPro"/>
</dbReference>
<dbReference type="SMART" id="SM00530">
    <property type="entry name" value="HTH_XRE"/>
    <property type="match status" value="1"/>
</dbReference>
<dbReference type="EMBL" id="MCHX01000044">
    <property type="protein sequence ID" value="OFJ52233.1"/>
    <property type="molecule type" value="Genomic_DNA"/>
</dbReference>
<dbReference type="Pfam" id="PF13560">
    <property type="entry name" value="HTH_31"/>
    <property type="match status" value="1"/>
</dbReference>
<keyword evidence="3" id="KW-1185">Reference proteome</keyword>
<dbReference type="CDD" id="cd00093">
    <property type="entry name" value="HTH_XRE"/>
    <property type="match status" value="1"/>
</dbReference>